<feature type="chain" id="PRO_5029441563" evidence="1">
    <location>
        <begin position="19"/>
        <end position="263"/>
    </location>
</feature>
<evidence type="ECO:0000313" key="3">
    <source>
        <dbReference type="Proteomes" id="UP000591131"/>
    </source>
</evidence>
<keyword evidence="1" id="KW-0732">Signal</keyword>
<accession>A0A7J6N281</accession>
<dbReference type="AlphaFoldDB" id="A0A7J6N281"/>
<sequence>MTAPPFLIICSLLVRAFGQSDGSPTDSVIDSLTALLAEPEVCRFVDGVLGETRPVALTSLRSLLGVHNEMDPEMARKNNDYPLCDKCVKIHTTPTTNFFVNQVRKACGHGMVSNLVKTFCEYLEMGIAPLNQFFNGYLLGRSRSPQLAIATCIGDGKCPSGKAFNSFVDPIIPARLVDFTQISFCPYRPNATFSACSRTVLPLLEQFAAAQVDYICHSKYAKGELEEFCGYYVLDKDFGRGLLTSYVDIFKYVIGYCVSGKCK</sequence>
<dbReference type="Proteomes" id="UP000591131">
    <property type="component" value="Unassembled WGS sequence"/>
</dbReference>
<protein>
    <submittedName>
        <fullName evidence="2">Uncharacterized protein</fullName>
    </submittedName>
</protein>
<name>A0A7J6N281_PERCH</name>
<feature type="signal peptide" evidence="1">
    <location>
        <begin position="1"/>
        <end position="18"/>
    </location>
</feature>
<reference evidence="2 3" key="1">
    <citation type="submission" date="2020-04" db="EMBL/GenBank/DDBJ databases">
        <title>Perkinsus chesapeaki whole genome sequence.</title>
        <authorList>
            <person name="Bogema D.R."/>
        </authorList>
    </citation>
    <scope>NUCLEOTIDE SEQUENCE [LARGE SCALE GENOMIC DNA]</scope>
    <source>
        <strain evidence="2">ATCC PRA-425</strain>
    </source>
</reference>
<keyword evidence="3" id="KW-1185">Reference proteome</keyword>
<comment type="caution">
    <text evidence="2">The sequence shown here is derived from an EMBL/GenBank/DDBJ whole genome shotgun (WGS) entry which is preliminary data.</text>
</comment>
<proteinExistence type="predicted"/>
<dbReference type="EMBL" id="JAAPAO010000009">
    <property type="protein sequence ID" value="KAF4677707.1"/>
    <property type="molecule type" value="Genomic_DNA"/>
</dbReference>
<evidence type="ECO:0000313" key="2">
    <source>
        <dbReference type="EMBL" id="KAF4677707.1"/>
    </source>
</evidence>
<evidence type="ECO:0000256" key="1">
    <source>
        <dbReference type="SAM" id="SignalP"/>
    </source>
</evidence>
<organism evidence="2 3">
    <name type="scientific">Perkinsus chesapeaki</name>
    <name type="common">Clam parasite</name>
    <name type="synonym">Perkinsus andrewsi</name>
    <dbReference type="NCBI Taxonomy" id="330153"/>
    <lineage>
        <taxon>Eukaryota</taxon>
        <taxon>Sar</taxon>
        <taxon>Alveolata</taxon>
        <taxon>Perkinsozoa</taxon>
        <taxon>Perkinsea</taxon>
        <taxon>Perkinsida</taxon>
        <taxon>Perkinsidae</taxon>
        <taxon>Perkinsus</taxon>
    </lineage>
</organism>
<gene>
    <name evidence="2" type="ORF">FOL47_010928</name>
</gene>